<keyword evidence="3" id="KW-0460">Magnesium</keyword>
<dbReference type="PIRSF" id="PIRSF015582">
    <property type="entry name" value="Cit_lyase_B"/>
    <property type="match status" value="1"/>
</dbReference>
<protein>
    <submittedName>
        <fullName evidence="5">CoA ester lyase</fullName>
    </submittedName>
</protein>
<evidence type="ECO:0000259" key="4">
    <source>
        <dbReference type="Pfam" id="PF03328"/>
    </source>
</evidence>
<name>A0ABM6FA43_9BURK</name>
<accession>A0ABM6FA43</accession>
<evidence type="ECO:0000313" key="5">
    <source>
        <dbReference type="EMBL" id="AOZ08493.1"/>
    </source>
</evidence>
<dbReference type="InterPro" id="IPR011206">
    <property type="entry name" value="Citrate_lyase_beta/mcl1/mcl2"/>
</dbReference>
<reference evidence="5 6" key="1">
    <citation type="submission" date="2016-10" db="EMBL/GenBank/DDBJ databases">
        <title>Complete genome sequences of three Cupriavidus strains isolated from various Malaysian environments.</title>
        <authorList>
            <person name="Abdullah A.A.-A."/>
            <person name="Shafie N.A.H."/>
            <person name="Lau N.S."/>
        </authorList>
    </citation>
    <scope>NUCLEOTIDE SEQUENCE [LARGE SCALE GENOMIC DNA]</scope>
    <source>
        <strain evidence="5 6">USMAA1020</strain>
    </source>
</reference>
<dbReference type="InterPro" id="IPR005000">
    <property type="entry name" value="Aldolase/citrate-lyase_domain"/>
</dbReference>
<dbReference type="PANTHER" id="PTHR32308">
    <property type="entry name" value="LYASE BETA SUBUNIT, PUTATIVE (AFU_ORTHOLOGUE AFUA_4G13030)-RELATED"/>
    <property type="match status" value="1"/>
</dbReference>
<evidence type="ECO:0000256" key="1">
    <source>
        <dbReference type="ARBA" id="ARBA00001946"/>
    </source>
</evidence>
<keyword evidence="2" id="KW-0479">Metal-binding</keyword>
<feature type="domain" description="HpcH/HpaI aldolase/citrate lyase" evidence="4">
    <location>
        <begin position="17"/>
        <end position="204"/>
    </location>
</feature>
<keyword evidence="6" id="KW-1185">Reference proteome</keyword>
<dbReference type="InterPro" id="IPR040442">
    <property type="entry name" value="Pyrv_kinase-like_dom_sf"/>
</dbReference>
<proteinExistence type="predicted"/>
<dbReference type="SUPFAM" id="SSF51621">
    <property type="entry name" value="Phosphoenolpyruvate/pyruvate domain"/>
    <property type="match status" value="1"/>
</dbReference>
<dbReference type="RefSeq" id="WP_071071098.1">
    <property type="nucleotide sequence ID" value="NZ_CP017755.1"/>
</dbReference>
<gene>
    <name evidence="5" type="ORF">BKK80_21295</name>
</gene>
<sequence>MPSQDTPCRPRPPILRRSWLFVPGLDAARQQAGLDSGADVLVADLEEFTAAEDRPAARARIVALMAACRQRGAVGAVRINLLERDGGDDLRGVMPGAPTAILLPHVERAEQIRALDAEIGALEQALGLPAGATEIVPTLESARGLVNAGAILSASARVSACLLAAEDLSADLGVVRGPDGIELRHIRARFLVDCIAAGCVPIDCPFSYRDTAALQADLEWARRIGMKSRCTVLPAQVASIHAAFTPSAQQVADAEDLVRRHAAAQQDGGGSGLAAAVDPPDYHTARRTLARHASLLAWQRGSAP</sequence>
<dbReference type="EMBL" id="CP017755">
    <property type="protein sequence ID" value="AOZ08493.1"/>
    <property type="molecule type" value="Genomic_DNA"/>
</dbReference>
<dbReference type="Pfam" id="PF03328">
    <property type="entry name" value="HpcH_HpaI"/>
    <property type="match status" value="1"/>
</dbReference>
<dbReference type="Gene3D" id="3.20.20.60">
    <property type="entry name" value="Phosphoenolpyruvate-binding domains"/>
    <property type="match status" value="1"/>
</dbReference>
<comment type="cofactor">
    <cofactor evidence="1">
        <name>Mg(2+)</name>
        <dbReference type="ChEBI" id="CHEBI:18420"/>
    </cofactor>
</comment>
<dbReference type="Proteomes" id="UP000177515">
    <property type="component" value="Chromosome 2"/>
</dbReference>
<evidence type="ECO:0000256" key="2">
    <source>
        <dbReference type="ARBA" id="ARBA00022723"/>
    </source>
</evidence>
<evidence type="ECO:0000256" key="3">
    <source>
        <dbReference type="ARBA" id="ARBA00022842"/>
    </source>
</evidence>
<dbReference type="PANTHER" id="PTHR32308:SF10">
    <property type="entry name" value="CITRATE LYASE SUBUNIT BETA"/>
    <property type="match status" value="1"/>
</dbReference>
<evidence type="ECO:0000313" key="6">
    <source>
        <dbReference type="Proteomes" id="UP000177515"/>
    </source>
</evidence>
<organism evidence="5 6">
    <name type="scientific">Cupriavidus malaysiensis</name>
    <dbReference type="NCBI Taxonomy" id="367825"/>
    <lineage>
        <taxon>Bacteria</taxon>
        <taxon>Pseudomonadati</taxon>
        <taxon>Pseudomonadota</taxon>
        <taxon>Betaproteobacteria</taxon>
        <taxon>Burkholderiales</taxon>
        <taxon>Burkholderiaceae</taxon>
        <taxon>Cupriavidus</taxon>
    </lineage>
</organism>
<dbReference type="InterPro" id="IPR015813">
    <property type="entry name" value="Pyrv/PenolPyrv_kinase-like_dom"/>
</dbReference>
<dbReference type="GO" id="GO:0016829">
    <property type="term" value="F:lyase activity"/>
    <property type="evidence" value="ECO:0007669"/>
    <property type="project" value="UniProtKB-KW"/>
</dbReference>
<keyword evidence="5" id="KW-0456">Lyase</keyword>